<reference evidence="5 6" key="1">
    <citation type="submission" date="2023-02" db="EMBL/GenBank/DDBJ databases">
        <title>Host association and intracellularity evolved multiple times independently in the Rickettsiales.</title>
        <authorList>
            <person name="Castelli M."/>
            <person name="Nardi T."/>
            <person name="Gammuto L."/>
            <person name="Bellinzona G."/>
            <person name="Sabaneyeva E."/>
            <person name="Potekhin A."/>
            <person name="Serra V."/>
            <person name="Petroni G."/>
            <person name="Sassera D."/>
        </authorList>
    </citation>
    <scope>NUCLEOTIDE SEQUENCE [LARGE SCALE GENOMIC DNA]</scope>
    <source>
        <strain evidence="5 6">BOD18</strain>
    </source>
</reference>
<keyword evidence="4" id="KW-0460">Magnesium</keyword>
<dbReference type="PRINTS" id="PR00377">
    <property type="entry name" value="IMPHPHTASES"/>
</dbReference>
<name>A0ABU5L7X1_9RICK</name>
<protein>
    <submittedName>
        <fullName evidence="5">Inositol-1-monophosphatase</fullName>
    </submittedName>
</protein>
<accession>A0ABU5L7X1</accession>
<evidence type="ECO:0000313" key="5">
    <source>
        <dbReference type="EMBL" id="MDZ5761919.1"/>
    </source>
</evidence>
<dbReference type="EMBL" id="JARGYT010000010">
    <property type="protein sequence ID" value="MDZ5761919.1"/>
    <property type="molecule type" value="Genomic_DNA"/>
</dbReference>
<dbReference type="InterPro" id="IPR020583">
    <property type="entry name" value="Inositol_monoP_metal-BS"/>
</dbReference>
<evidence type="ECO:0000256" key="4">
    <source>
        <dbReference type="ARBA" id="ARBA00022842"/>
    </source>
</evidence>
<dbReference type="Pfam" id="PF00459">
    <property type="entry name" value="Inositol_P"/>
    <property type="match status" value="1"/>
</dbReference>
<comment type="caution">
    <text evidence="5">The sequence shown here is derived from an EMBL/GenBank/DDBJ whole genome shotgun (WGS) entry which is preliminary data.</text>
</comment>
<evidence type="ECO:0000256" key="1">
    <source>
        <dbReference type="ARBA" id="ARBA00009759"/>
    </source>
</evidence>
<dbReference type="PROSITE" id="PS00629">
    <property type="entry name" value="IMP_1"/>
    <property type="match status" value="1"/>
</dbReference>
<evidence type="ECO:0000256" key="2">
    <source>
        <dbReference type="ARBA" id="ARBA00022723"/>
    </source>
</evidence>
<gene>
    <name evidence="5" type="ORF">Cyrtocomes_00279</name>
</gene>
<organism evidence="5 6">
    <name type="scientific">Candidatus Cyrtobacter comes</name>
    <dbReference type="NCBI Taxonomy" id="675776"/>
    <lineage>
        <taxon>Bacteria</taxon>
        <taxon>Pseudomonadati</taxon>
        <taxon>Pseudomonadota</taxon>
        <taxon>Alphaproteobacteria</taxon>
        <taxon>Rickettsiales</taxon>
        <taxon>Candidatus Midichloriaceae</taxon>
        <taxon>Candidatus Cyrtobacter</taxon>
    </lineage>
</organism>
<keyword evidence="3" id="KW-0378">Hydrolase</keyword>
<dbReference type="PANTHER" id="PTHR20854">
    <property type="entry name" value="INOSITOL MONOPHOSPHATASE"/>
    <property type="match status" value="1"/>
</dbReference>
<sequence length="271" mass="30439">MRDNFQISPVMNLMVQASRLASRAIRRDFFELENLRSVEDKVKAFVLKAEKKAATSIIQILEEYGTGYGFVIEDMELLEGKEDKEGTLYNWIIDPIDGTLNFMHSNPNFSISIALERTRGGVKEYIAGLVYSPIHESLAWAEKGKGTHMLQEDGKNKKVLISKEKSWPNSTMAIGNKMLYNDEILMHLREKGVKARISGSSALDLVNVACGRVDVAICDVSRSWDTAAGTILVREARGCVERYSGDLFIFGHDSYCSKFLRRKQLTVGNDS</sequence>
<dbReference type="InterPro" id="IPR000760">
    <property type="entry name" value="Inositol_monophosphatase-like"/>
</dbReference>
<dbReference type="SUPFAM" id="SSF56655">
    <property type="entry name" value="Carbohydrate phosphatase"/>
    <property type="match status" value="1"/>
</dbReference>
<dbReference type="RefSeq" id="WP_322497418.1">
    <property type="nucleotide sequence ID" value="NZ_JARGYT010000010.1"/>
</dbReference>
<proteinExistence type="inferred from homology"/>
<comment type="similarity">
    <text evidence="1">Belongs to the inositol monophosphatase superfamily.</text>
</comment>
<dbReference type="PANTHER" id="PTHR20854:SF4">
    <property type="entry name" value="INOSITOL-1-MONOPHOSPHATASE-RELATED"/>
    <property type="match status" value="1"/>
</dbReference>
<evidence type="ECO:0000313" key="6">
    <source>
        <dbReference type="Proteomes" id="UP001293791"/>
    </source>
</evidence>
<keyword evidence="2" id="KW-0479">Metal-binding</keyword>
<dbReference type="CDD" id="cd01637">
    <property type="entry name" value="IMPase_like"/>
    <property type="match status" value="1"/>
</dbReference>
<evidence type="ECO:0000256" key="3">
    <source>
        <dbReference type="ARBA" id="ARBA00022801"/>
    </source>
</evidence>
<dbReference type="Proteomes" id="UP001293791">
    <property type="component" value="Unassembled WGS sequence"/>
</dbReference>
<keyword evidence="6" id="KW-1185">Reference proteome</keyword>
<dbReference type="Gene3D" id="3.30.540.10">
    <property type="entry name" value="Fructose-1,6-Bisphosphatase, subunit A, domain 1"/>
    <property type="match status" value="1"/>
</dbReference>
<dbReference type="Gene3D" id="3.40.190.80">
    <property type="match status" value="1"/>
</dbReference>